<accession>A0A1F6MBP7</accession>
<gene>
    <name evidence="1" type="ORF">A3D53_02115</name>
</gene>
<dbReference type="Proteomes" id="UP000176413">
    <property type="component" value="Unassembled WGS sequence"/>
</dbReference>
<evidence type="ECO:0000313" key="2">
    <source>
        <dbReference type="Proteomes" id="UP000176413"/>
    </source>
</evidence>
<evidence type="ECO:0000313" key="1">
    <source>
        <dbReference type="EMBL" id="OGH68990.1"/>
    </source>
</evidence>
<proteinExistence type="predicted"/>
<protein>
    <submittedName>
        <fullName evidence="1">Uncharacterized protein</fullName>
    </submittedName>
</protein>
<name>A0A1F6MBP7_9BACT</name>
<dbReference type="AlphaFoldDB" id="A0A1F6MBP7"/>
<comment type="caution">
    <text evidence="1">The sequence shown here is derived from an EMBL/GenBank/DDBJ whole genome shotgun (WGS) entry which is preliminary data.</text>
</comment>
<dbReference type="EMBL" id="MFQA01000021">
    <property type="protein sequence ID" value="OGH68990.1"/>
    <property type="molecule type" value="Genomic_DNA"/>
</dbReference>
<organism evidence="1 2">
    <name type="scientific">Candidatus Magasanikbacteria bacterium RIFCSPHIGHO2_02_FULL_45_10</name>
    <dbReference type="NCBI Taxonomy" id="1798679"/>
    <lineage>
        <taxon>Bacteria</taxon>
        <taxon>Candidatus Magasanikiibacteriota</taxon>
    </lineage>
</organism>
<reference evidence="1 2" key="1">
    <citation type="journal article" date="2016" name="Nat. Commun.">
        <title>Thousands of microbial genomes shed light on interconnected biogeochemical processes in an aquifer system.</title>
        <authorList>
            <person name="Anantharaman K."/>
            <person name="Brown C.T."/>
            <person name="Hug L.A."/>
            <person name="Sharon I."/>
            <person name="Castelle C.J."/>
            <person name="Probst A.J."/>
            <person name="Thomas B.C."/>
            <person name="Singh A."/>
            <person name="Wilkins M.J."/>
            <person name="Karaoz U."/>
            <person name="Brodie E.L."/>
            <person name="Williams K.H."/>
            <person name="Hubbard S.S."/>
            <person name="Banfield J.F."/>
        </authorList>
    </citation>
    <scope>NUCLEOTIDE SEQUENCE [LARGE SCALE GENOMIC DNA]</scope>
</reference>
<sequence length="102" mass="12158">MLFSETETAKQNQKFPSHFFFRFAVEGWGEETREKCNEIFWFLHTLSLERVRGALVRITAQSERTRQFQATTRSARAKWVRAKVNTSPHNKILRIFLRDILL</sequence>